<dbReference type="PATRIC" id="fig|1486262.3.peg.429"/>
<dbReference type="STRING" id="1486262.TM49_02070"/>
<proteinExistence type="inferred from homology"/>
<keyword evidence="12" id="KW-1185">Reference proteome</keyword>
<dbReference type="GO" id="GO:0005886">
    <property type="term" value="C:plasma membrane"/>
    <property type="evidence" value="ECO:0007669"/>
    <property type="project" value="UniProtKB-SubCell"/>
</dbReference>
<dbReference type="HOGENOM" id="CLU_073302_1_1_5"/>
<protein>
    <recommendedName>
        <fullName evidence="8">Ancillary SecYEG translocon subunit</fullName>
    </recommendedName>
</protein>
<keyword evidence="6" id="KW-0143">Chaperone</keyword>
<name>A0A0D5LKL5_MAREN</name>
<feature type="domain" description="Ancillary SecYEG translocon subunit/Cell division coordinator CpoB TPR" evidence="10">
    <location>
        <begin position="25"/>
        <end position="194"/>
    </location>
</feature>
<dbReference type="InterPro" id="IPR011990">
    <property type="entry name" value="TPR-like_helical_dom_sf"/>
</dbReference>
<sequence>MANQDDSFIREVNEELRSDRMRDAWRRYGRYLIAAAVLLVIGTAGWRGYEYWQSRQAAASGDIFLTALNQINEGNLDAAEKTLDQLKQEGHGAYPVLAQLRAATLLSENGDTAAAISAFSTIGKDRSVPEAIRDAAKLRAGWLMVDDASYDQVSAEVEELSNDGNPFRFSAREILGLTAYRLKDYPRAQDWFEAIANDTEAPRNVLNRAQIMLEVMTADGEIKDTADTADTTDTQ</sequence>
<feature type="transmembrane region" description="Helical" evidence="9">
    <location>
        <begin position="28"/>
        <end position="46"/>
    </location>
</feature>
<organism evidence="11 12">
    <name type="scientific">Martelella endophytica</name>
    <dbReference type="NCBI Taxonomy" id="1486262"/>
    <lineage>
        <taxon>Bacteria</taxon>
        <taxon>Pseudomonadati</taxon>
        <taxon>Pseudomonadota</taxon>
        <taxon>Alphaproteobacteria</taxon>
        <taxon>Hyphomicrobiales</taxon>
        <taxon>Aurantimonadaceae</taxon>
        <taxon>Martelella</taxon>
    </lineage>
</organism>
<evidence type="ECO:0000313" key="12">
    <source>
        <dbReference type="Proteomes" id="UP000032611"/>
    </source>
</evidence>
<dbReference type="PANTHER" id="PTHR38035:SF1">
    <property type="entry name" value="ANCILLARY SECYEG TRANSLOCON SUBUNIT"/>
    <property type="match status" value="1"/>
</dbReference>
<dbReference type="Pfam" id="PF09976">
    <property type="entry name" value="TPR_21"/>
    <property type="match status" value="1"/>
</dbReference>
<evidence type="ECO:0000256" key="7">
    <source>
        <dbReference type="ARBA" id="ARBA00024197"/>
    </source>
</evidence>
<evidence type="ECO:0000256" key="4">
    <source>
        <dbReference type="ARBA" id="ARBA00022989"/>
    </source>
</evidence>
<evidence type="ECO:0000313" key="11">
    <source>
        <dbReference type="EMBL" id="AJY44739.1"/>
    </source>
</evidence>
<reference evidence="11 12" key="1">
    <citation type="journal article" date="2015" name="Genome Announc.">
        <title>Complete genome sequence of Martelella endophytica YC6887, which has antifungal activity associated with a halophyte.</title>
        <authorList>
            <person name="Khan A."/>
            <person name="Khan H."/>
            <person name="Chung E.J."/>
            <person name="Hossain M.T."/>
            <person name="Chung Y.R."/>
        </authorList>
    </citation>
    <scope>NUCLEOTIDE SEQUENCE [LARGE SCALE GENOMIC DNA]</scope>
    <source>
        <strain evidence="11">YC6887</strain>
    </source>
</reference>
<dbReference type="PANTHER" id="PTHR38035">
    <property type="entry name" value="UPF0070 PROTEIN YFGM"/>
    <property type="match status" value="1"/>
</dbReference>
<dbReference type="EMBL" id="CP010803">
    <property type="protein sequence ID" value="AJY44739.1"/>
    <property type="molecule type" value="Genomic_DNA"/>
</dbReference>
<dbReference type="OrthoDB" id="7173339at2"/>
<accession>A0A0D5LKL5</accession>
<keyword evidence="2" id="KW-1003">Cell membrane</keyword>
<evidence type="ECO:0000256" key="9">
    <source>
        <dbReference type="SAM" id="Phobius"/>
    </source>
</evidence>
<evidence type="ECO:0000256" key="5">
    <source>
        <dbReference type="ARBA" id="ARBA00023136"/>
    </source>
</evidence>
<comment type="similarity">
    <text evidence="7">Belongs to the YfgM family.</text>
</comment>
<gene>
    <name evidence="11" type="ORF">TM49_02070</name>
</gene>
<evidence type="ECO:0000256" key="1">
    <source>
        <dbReference type="ARBA" id="ARBA00004401"/>
    </source>
</evidence>
<dbReference type="InterPro" id="IPR026039">
    <property type="entry name" value="YfgM"/>
</dbReference>
<evidence type="ECO:0000256" key="3">
    <source>
        <dbReference type="ARBA" id="ARBA00022692"/>
    </source>
</evidence>
<dbReference type="SUPFAM" id="SSF48452">
    <property type="entry name" value="TPR-like"/>
    <property type="match status" value="1"/>
</dbReference>
<evidence type="ECO:0000259" key="10">
    <source>
        <dbReference type="Pfam" id="PF09976"/>
    </source>
</evidence>
<dbReference type="Gene3D" id="1.25.40.10">
    <property type="entry name" value="Tetratricopeptide repeat domain"/>
    <property type="match status" value="1"/>
</dbReference>
<dbReference type="Proteomes" id="UP000032611">
    <property type="component" value="Chromosome"/>
</dbReference>
<dbReference type="RefSeq" id="WP_045679324.1">
    <property type="nucleotide sequence ID" value="NZ_CP010803.1"/>
</dbReference>
<keyword evidence="4 9" id="KW-1133">Transmembrane helix</keyword>
<keyword evidence="5 9" id="KW-0472">Membrane</keyword>
<dbReference type="InterPro" id="IPR018704">
    <property type="entry name" value="SecYEG/CpoB_TPR"/>
</dbReference>
<comment type="subcellular location">
    <subcellularLocation>
        <location evidence="1">Cell membrane</location>
        <topology evidence="1">Single-pass type II membrane protein</topology>
    </subcellularLocation>
</comment>
<keyword evidence="3 9" id="KW-0812">Transmembrane</keyword>
<dbReference type="KEGG" id="mey:TM49_02070"/>
<dbReference type="GO" id="GO:0044877">
    <property type="term" value="F:protein-containing complex binding"/>
    <property type="evidence" value="ECO:0007669"/>
    <property type="project" value="InterPro"/>
</dbReference>
<evidence type="ECO:0000256" key="2">
    <source>
        <dbReference type="ARBA" id="ARBA00022475"/>
    </source>
</evidence>
<dbReference type="AlphaFoldDB" id="A0A0D5LKL5"/>
<evidence type="ECO:0000256" key="8">
    <source>
        <dbReference type="ARBA" id="ARBA00024235"/>
    </source>
</evidence>
<evidence type="ECO:0000256" key="6">
    <source>
        <dbReference type="ARBA" id="ARBA00023186"/>
    </source>
</evidence>